<evidence type="ECO:0000313" key="1">
    <source>
        <dbReference type="EMBL" id="KAL2051046.1"/>
    </source>
</evidence>
<comment type="caution">
    <text evidence="1">The sequence shown here is derived from an EMBL/GenBank/DDBJ whole genome shotgun (WGS) entry which is preliminary data.</text>
</comment>
<name>A0ABR4B2B1_9LECA</name>
<dbReference type="EMBL" id="JBHFEH010000039">
    <property type="protein sequence ID" value="KAL2051046.1"/>
    <property type="molecule type" value="Genomic_DNA"/>
</dbReference>
<gene>
    <name evidence="1" type="ORF">ABVK25_008640</name>
</gene>
<dbReference type="Proteomes" id="UP001590951">
    <property type="component" value="Unassembled WGS sequence"/>
</dbReference>
<organism evidence="1 2">
    <name type="scientific">Lepraria finkii</name>
    <dbReference type="NCBI Taxonomy" id="1340010"/>
    <lineage>
        <taxon>Eukaryota</taxon>
        <taxon>Fungi</taxon>
        <taxon>Dikarya</taxon>
        <taxon>Ascomycota</taxon>
        <taxon>Pezizomycotina</taxon>
        <taxon>Lecanoromycetes</taxon>
        <taxon>OSLEUM clade</taxon>
        <taxon>Lecanoromycetidae</taxon>
        <taxon>Lecanorales</taxon>
        <taxon>Lecanorineae</taxon>
        <taxon>Stereocaulaceae</taxon>
        <taxon>Lepraria</taxon>
    </lineage>
</organism>
<proteinExistence type="predicted"/>
<accession>A0ABR4B2B1</accession>
<reference evidence="1 2" key="1">
    <citation type="submission" date="2024-09" db="EMBL/GenBank/DDBJ databases">
        <title>Rethinking Asexuality: The Enigmatic Case of Functional Sexual Genes in Lepraria (Stereocaulaceae).</title>
        <authorList>
            <person name="Doellman M."/>
            <person name="Sun Y."/>
            <person name="Barcenas-Pena A."/>
            <person name="Lumbsch H.T."/>
            <person name="Grewe F."/>
        </authorList>
    </citation>
    <scope>NUCLEOTIDE SEQUENCE [LARGE SCALE GENOMIC DNA]</scope>
    <source>
        <strain evidence="1 2">Grewe 0041</strain>
    </source>
</reference>
<keyword evidence="2" id="KW-1185">Reference proteome</keyword>
<evidence type="ECO:0000313" key="2">
    <source>
        <dbReference type="Proteomes" id="UP001590951"/>
    </source>
</evidence>
<sequence>MDVDPQGAVVVVSPTRLCLARQASKNRTTTEAFKMFLAEGQAVNRGEMDKTLIDEEVLIKVPIQTPIEVEFSEEGATAADPIEVPLEAMLWPPIDPTIKATEDEIVADVFSVLGLNGLPLSDELPNRPGYGDYLPSPRSMILRANYFELKPVSGLTLYQHDLGVSLAPNGTSSKTV</sequence>
<protein>
    <submittedName>
        <fullName evidence="1">Uncharacterized protein</fullName>
    </submittedName>
</protein>